<name>A0A4D4LTW2_STRAX</name>
<evidence type="ECO:0000313" key="1">
    <source>
        <dbReference type="EMBL" id="GDY62796.1"/>
    </source>
</evidence>
<sequence>MSTIGTLRGCAEKHLRTYADPRGPRAFRTYDWQGDPERLSPLDCLAPSLLSVRIGYRQVVPLFRPDGPGAEVLHAMEAVLANQACATADFLDVTLDPSTGPWSLVDRALVATGEAGGTGLPDLKAVAVTKILHRKRPNLVPIFDRNIYQFYLGEKPISGAYKDTPRRLWPLLQADLRRQKQWVQDLIAPVRTPDDRPLSLLRAADIIIWEHTASEATPDGALLRLGARSPLRGCTRRASSTLLNGVVT</sequence>
<reference evidence="2 3" key="1">
    <citation type="submission" date="2019-04" db="EMBL/GenBank/DDBJ databases">
        <title>Draft genome sequences of Streptomyces avermitilis ATCC 31267.</title>
        <authorList>
            <person name="Komaki H."/>
            <person name="Tamura T."/>
            <person name="Hosoyama A."/>
        </authorList>
    </citation>
    <scope>NUCLEOTIDE SEQUENCE [LARGE SCALE GENOMIC DNA]</scope>
    <source>
        <strain evidence="2 3">ATCC 31267</strain>
    </source>
</reference>
<dbReference type="InterPro" id="IPR046275">
    <property type="entry name" value="DUF6308"/>
</dbReference>
<dbReference type="EMBL" id="BJHX01000001">
    <property type="protein sequence ID" value="GDY62796.1"/>
    <property type="molecule type" value="Genomic_DNA"/>
</dbReference>
<dbReference type="Proteomes" id="UP000302139">
    <property type="component" value="Unassembled WGS sequence"/>
</dbReference>
<organism evidence="1 4">
    <name type="scientific">Streptomyces avermitilis</name>
    <dbReference type="NCBI Taxonomy" id="33903"/>
    <lineage>
        <taxon>Bacteria</taxon>
        <taxon>Bacillati</taxon>
        <taxon>Actinomycetota</taxon>
        <taxon>Actinomycetes</taxon>
        <taxon>Kitasatosporales</taxon>
        <taxon>Streptomycetaceae</taxon>
        <taxon>Streptomyces</taxon>
    </lineage>
</organism>
<dbReference type="EMBL" id="BJHY01000001">
    <property type="protein sequence ID" value="GDY77076.1"/>
    <property type="molecule type" value="Genomic_DNA"/>
</dbReference>
<evidence type="ECO:0000313" key="2">
    <source>
        <dbReference type="EMBL" id="GDY77076.1"/>
    </source>
</evidence>
<protein>
    <submittedName>
        <fullName evidence="1">Uncharacterized protein</fullName>
    </submittedName>
</protein>
<dbReference type="RefSeq" id="WP_137865240.1">
    <property type="nucleotide sequence ID" value="NZ_BAABTN010000014.1"/>
</dbReference>
<reference evidence="1 4" key="2">
    <citation type="submission" date="2019-04" db="EMBL/GenBank/DDBJ databases">
        <title>Draft genome sequences of Streptomyces avermitilis NBRC 14893.</title>
        <authorList>
            <person name="Komaki H."/>
            <person name="Tamura T."/>
            <person name="Hosoyama A."/>
        </authorList>
    </citation>
    <scope>NUCLEOTIDE SEQUENCE [LARGE SCALE GENOMIC DNA]</scope>
    <source>
        <strain evidence="1 4">NBRC 14893</strain>
    </source>
</reference>
<proteinExistence type="predicted"/>
<gene>
    <name evidence="1" type="ORF">SAV14893_021890</name>
    <name evidence="2" type="ORF">SAV31267_065610</name>
</gene>
<accession>A0A4D4LTW2</accession>
<comment type="caution">
    <text evidence="1">The sequence shown here is derived from an EMBL/GenBank/DDBJ whole genome shotgun (WGS) entry which is preliminary data.</text>
</comment>
<dbReference type="Pfam" id="PF19827">
    <property type="entry name" value="DUF6308"/>
    <property type="match status" value="1"/>
</dbReference>
<dbReference type="AlphaFoldDB" id="A0A4D4LTW2"/>
<evidence type="ECO:0000313" key="3">
    <source>
        <dbReference type="Proteomes" id="UP000299211"/>
    </source>
</evidence>
<dbReference type="GeneID" id="41545225"/>
<evidence type="ECO:0000313" key="4">
    <source>
        <dbReference type="Proteomes" id="UP000302139"/>
    </source>
</evidence>
<dbReference type="Proteomes" id="UP000299211">
    <property type="component" value="Unassembled WGS sequence"/>
</dbReference>